<evidence type="ECO:0000259" key="1">
    <source>
        <dbReference type="Pfam" id="PF08237"/>
    </source>
</evidence>
<dbReference type="InterPro" id="IPR013228">
    <property type="entry name" value="PE-PPE_C"/>
</dbReference>
<comment type="caution">
    <text evidence="2">The sequence shown here is derived from an EMBL/GenBank/DDBJ whole genome shotgun (WGS) entry which is preliminary data.</text>
</comment>
<accession>A0A1X2EKN4</accession>
<keyword evidence="3" id="KW-1185">Reference proteome</keyword>
<dbReference type="Gene3D" id="3.40.50.1820">
    <property type="entry name" value="alpha/beta hydrolase"/>
    <property type="match status" value="1"/>
</dbReference>
<sequence>MEVGVTGVRWHALGALSVALACAATVGIRPDAGLRAVAQVENLIADVTLLAEDDVAGGLGLIMGGTGNPTPDTAYFDLVRELYLEPRFDIPLDNYHALVTPEQFCPIVCTPAGAAPGGLPDWGLPEPLDPADYPPQLSFGSSVYTGAGILSNAIRENIETLAQGDPLAVFGYSQSAVISTVVMQDLIAKAGTDGYPTLDELANLHFVLIGDPNDPLTGLLTRFQFPAGIEAFNPFASAAQHLPFLNVPLGIGPTPTDVIPTDIYTAAYDGWANFPADPTNLPAVLNALMGILYVHAGYGILDLDNAVDVPLSELTTLHLLSFARLPLLAPFYEAGGLATTFGDALQPGLQLGINWGYGNPGDLAVSQLADQAGDAVVGPWAVDASGELAKGSGLAGFIPMMDPLQMLAGAQLAGLDTIGPVDTILKSIDPALGLPDWLDDGLHWTYDLTNQLDQFLLSGWTDLIGMLQTALNDLGLNVTDLLGVIGPDAVFDGLALISGAPVIDAVGLIFDLFNFFGA</sequence>
<dbReference type="InterPro" id="IPR029058">
    <property type="entry name" value="AB_hydrolase_fold"/>
</dbReference>
<dbReference type="Proteomes" id="UP000193090">
    <property type="component" value="Unassembled WGS sequence"/>
</dbReference>
<organism evidence="2 3">
    <name type="scientific">Mycolicibacillus trivialis</name>
    <dbReference type="NCBI Taxonomy" id="1798"/>
    <lineage>
        <taxon>Bacteria</taxon>
        <taxon>Bacillati</taxon>
        <taxon>Actinomycetota</taxon>
        <taxon>Actinomycetes</taxon>
        <taxon>Mycobacteriales</taxon>
        <taxon>Mycobacteriaceae</taxon>
        <taxon>Mycolicibacillus</taxon>
    </lineage>
</organism>
<dbReference type="EMBL" id="LQPZ01000018">
    <property type="protein sequence ID" value="ORX05500.1"/>
    <property type="molecule type" value="Genomic_DNA"/>
</dbReference>
<dbReference type="STRING" id="1798.AWC30_08680"/>
<proteinExistence type="predicted"/>
<dbReference type="Pfam" id="PF08237">
    <property type="entry name" value="PE-PPE"/>
    <property type="match status" value="1"/>
</dbReference>
<evidence type="ECO:0000313" key="2">
    <source>
        <dbReference type="EMBL" id="ORX05500.1"/>
    </source>
</evidence>
<evidence type="ECO:0000313" key="3">
    <source>
        <dbReference type="Proteomes" id="UP000193090"/>
    </source>
</evidence>
<reference evidence="2 3" key="1">
    <citation type="submission" date="2016-01" db="EMBL/GenBank/DDBJ databases">
        <title>The new phylogeny of the genus Mycobacterium.</title>
        <authorList>
            <person name="Tarcisio F."/>
            <person name="Conor M."/>
            <person name="Antonella G."/>
            <person name="Elisabetta G."/>
            <person name="Giulia F.S."/>
            <person name="Sara T."/>
            <person name="Anna F."/>
            <person name="Clotilde B."/>
            <person name="Roberto B."/>
            <person name="Veronica D.S."/>
            <person name="Fabio R."/>
            <person name="Monica P."/>
            <person name="Olivier J."/>
            <person name="Enrico T."/>
            <person name="Nicola S."/>
        </authorList>
    </citation>
    <scope>NUCLEOTIDE SEQUENCE [LARGE SCALE GENOMIC DNA]</scope>
    <source>
        <strain evidence="2 3">DSM 44153</strain>
    </source>
</reference>
<dbReference type="AlphaFoldDB" id="A0A1X2EKN4"/>
<feature type="domain" description="PE-PPE" evidence="1">
    <location>
        <begin position="135"/>
        <end position="357"/>
    </location>
</feature>
<gene>
    <name evidence="2" type="ORF">AWC30_08680</name>
</gene>
<name>A0A1X2EKN4_9MYCO</name>
<protein>
    <recommendedName>
        <fullName evidence="1">PE-PPE domain-containing protein</fullName>
    </recommendedName>
</protein>